<accession>A0A976SK56</accession>
<evidence type="ECO:0000256" key="4">
    <source>
        <dbReference type="ARBA" id="ARBA00022692"/>
    </source>
</evidence>
<evidence type="ECO:0000256" key="2">
    <source>
        <dbReference type="ARBA" id="ARBA00009731"/>
    </source>
</evidence>
<feature type="transmembrane region" description="Helical" evidence="8">
    <location>
        <begin position="122"/>
        <end position="143"/>
    </location>
</feature>
<evidence type="ECO:0000313" key="10">
    <source>
        <dbReference type="Proteomes" id="UP000244803"/>
    </source>
</evidence>
<dbReference type="Pfam" id="PF08660">
    <property type="entry name" value="Alg14"/>
    <property type="match status" value="1"/>
</dbReference>
<proteinExistence type="inferred from homology"/>
<dbReference type="GO" id="GO:0005789">
    <property type="term" value="C:endoplasmic reticulum membrane"/>
    <property type="evidence" value="ECO:0007669"/>
    <property type="project" value="UniProtKB-SubCell"/>
</dbReference>
<feature type="transmembrane region" description="Helical" evidence="8">
    <location>
        <begin position="6"/>
        <end position="25"/>
    </location>
</feature>
<evidence type="ECO:0000256" key="3">
    <source>
        <dbReference type="ARBA" id="ARBA00017467"/>
    </source>
</evidence>
<evidence type="ECO:0000256" key="5">
    <source>
        <dbReference type="ARBA" id="ARBA00022824"/>
    </source>
</evidence>
<dbReference type="PANTHER" id="PTHR12154">
    <property type="entry name" value="GLYCOSYL TRANSFERASE-RELATED"/>
    <property type="match status" value="1"/>
</dbReference>
<keyword evidence="5" id="KW-0256">Endoplasmic reticulum</keyword>
<dbReference type="EMBL" id="CP056065">
    <property type="protein sequence ID" value="UVC54029.1"/>
    <property type="molecule type" value="Genomic_DNA"/>
</dbReference>
<sequence>MIGAVVAWLTTCFNTLLILLLYIRYKTNLSTRIVKTGKIKTTLVLGPGGHTREMIEIFRLLESEKHEFSFVHSEFDRISPMLFTHKVLNKHKQESKNGVQTHVDKDVGALFHTLPYASRRHLLYTATILTFVLSMIKSLIISYKLNPDLIITNGPGLSVPFCMSVKLLNVLLLRNAKIIYIESLTRVKTLS</sequence>
<keyword evidence="7 8" id="KW-0472">Membrane</keyword>
<dbReference type="Proteomes" id="UP000244803">
    <property type="component" value="Chromosome 1"/>
</dbReference>
<dbReference type="Gene3D" id="3.40.50.2000">
    <property type="entry name" value="Glycogen Phosphorylase B"/>
    <property type="match status" value="1"/>
</dbReference>
<dbReference type="GO" id="GO:0004577">
    <property type="term" value="F:N-acetylglucosaminyldiphosphodolichol N-acetylglucosaminyltransferase activity"/>
    <property type="evidence" value="ECO:0007669"/>
    <property type="project" value="TreeGrafter"/>
</dbReference>
<evidence type="ECO:0000256" key="1">
    <source>
        <dbReference type="ARBA" id="ARBA00004389"/>
    </source>
</evidence>
<keyword evidence="9" id="KW-0808">Transferase</keyword>
<comment type="subcellular location">
    <subcellularLocation>
        <location evidence="1">Endoplasmic reticulum membrane</location>
        <topology evidence="1">Single-pass membrane protein</topology>
    </subcellularLocation>
</comment>
<organism evidence="9 10">
    <name type="scientific">Theileria orientalis</name>
    <dbReference type="NCBI Taxonomy" id="68886"/>
    <lineage>
        <taxon>Eukaryota</taxon>
        <taxon>Sar</taxon>
        <taxon>Alveolata</taxon>
        <taxon>Apicomplexa</taxon>
        <taxon>Aconoidasida</taxon>
        <taxon>Piroplasmida</taxon>
        <taxon>Theileriidae</taxon>
        <taxon>Theileria</taxon>
    </lineage>
</organism>
<evidence type="ECO:0000256" key="6">
    <source>
        <dbReference type="ARBA" id="ARBA00022989"/>
    </source>
</evidence>
<evidence type="ECO:0000256" key="8">
    <source>
        <dbReference type="SAM" id="Phobius"/>
    </source>
</evidence>
<reference evidence="9" key="1">
    <citation type="submission" date="2022-07" db="EMBL/GenBank/DDBJ databases">
        <title>Evaluation of T. orientalis genome assembly methods using nanopore sequencing and analysis of variation between genomes.</title>
        <authorList>
            <person name="Yam J."/>
            <person name="Micallef M.L."/>
            <person name="Liu M."/>
            <person name="Djordjevic S.P."/>
            <person name="Bogema D.R."/>
            <person name="Jenkins C."/>
        </authorList>
    </citation>
    <scope>NUCLEOTIDE SEQUENCE</scope>
    <source>
        <strain evidence="9">Fish Creek</strain>
    </source>
</reference>
<dbReference type="InterPro" id="IPR013969">
    <property type="entry name" value="Oligosacch_biosynth_Alg14"/>
</dbReference>
<dbReference type="PANTHER" id="PTHR12154:SF4">
    <property type="entry name" value="UDP-N-ACETYLGLUCOSAMINE TRANSFERASE SUBUNIT ALG14 HOMOLOG"/>
    <property type="match status" value="1"/>
</dbReference>
<dbReference type="AlphaFoldDB" id="A0A976SK56"/>
<evidence type="ECO:0000313" key="9">
    <source>
        <dbReference type="EMBL" id="UVC54029.1"/>
    </source>
</evidence>
<gene>
    <name evidence="9" type="ORF">MACJ_003357</name>
</gene>
<comment type="similarity">
    <text evidence="2">Belongs to the ALG14 family.</text>
</comment>
<dbReference type="GO" id="GO:0006488">
    <property type="term" value="P:dolichol-linked oligosaccharide biosynthetic process"/>
    <property type="evidence" value="ECO:0007669"/>
    <property type="project" value="InterPro"/>
</dbReference>
<name>A0A976SK56_THEOR</name>
<evidence type="ECO:0000256" key="7">
    <source>
        <dbReference type="ARBA" id="ARBA00023136"/>
    </source>
</evidence>
<keyword evidence="9" id="KW-0328">Glycosyltransferase</keyword>
<keyword evidence="6 8" id="KW-1133">Transmembrane helix</keyword>
<keyword evidence="4 8" id="KW-0812">Transmembrane</keyword>
<protein>
    <recommendedName>
        <fullName evidence="3">UDP-N-acetylglucosamine transferase subunit ALG14</fullName>
    </recommendedName>
</protein>
<feature type="transmembrane region" description="Helical" evidence="8">
    <location>
        <begin position="155"/>
        <end position="173"/>
    </location>
</feature>